<comment type="caution">
    <text evidence="1">The sequence shown here is derived from an EMBL/GenBank/DDBJ whole genome shotgun (WGS) entry which is preliminary data.</text>
</comment>
<proteinExistence type="predicted"/>
<accession>A0A1V3BW77</accession>
<dbReference type="Gene3D" id="3.40.50.300">
    <property type="entry name" value="P-loop containing nucleotide triphosphate hydrolases"/>
    <property type="match status" value="1"/>
</dbReference>
<organism evidence="1 2">
    <name type="scientific">Nocardiopsis sinuspersici</name>
    <dbReference type="NCBI Taxonomy" id="501010"/>
    <lineage>
        <taxon>Bacteria</taxon>
        <taxon>Bacillati</taxon>
        <taxon>Actinomycetota</taxon>
        <taxon>Actinomycetes</taxon>
        <taxon>Streptosporangiales</taxon>
        <taxon>Nocardiopsidaceae</taxon>
        <taxon>Nocardiopsis</taxon>
    </lineage>
</organism>
<dbReference type="InterPro" id="IPR027417">
    <property type="entry name" value="P-loop_NTPase"/>
</dbReference>
<dbReference type="Proteomes" id="UP000189004">
    <property type="component" value="Unassembled WGS sequence"/>
</dbReference>
<gene>
    <name evidence="1" type="ORF">NOSIN_02825</name>
</gene>
<evidence type="ECO:0000313" key="1">
    <source>
        <dbReference type="EMBL" id="OOC52884.1"/>
    </source>
</evidence>
<sequence>MSPTQNPPVEQRHACCRHGAVIGYVILDVAEPSSWTHMYLAVSGPESHSRYADWFEEGYPSFSRSFPIETHPIDEFGAVGPKGYHLVFDAPRAKPVENGRMVIDTLREMAREGCAVVVATHNDNVRDACDAVFDVQDQRLTAAV</sequence>
<protein>
    <submittedName>
        <fullName evidence="1">Uncharacterized protein</fullName>
    </submittedName>
</protein>
<name>A0A1V3BW77_9ACTN</name>
<keyword evidence="2" id="KW-1185">Reference proteome</keyword>
<reference evidence="2" key="1">
    <citation type="submission" date="2016-08" db="EMBL/GenBank/DDBJ databases">
        <authorList>
            <person name="Tokovenko B."/>
            <person name="Kalinowski J."/>
        </authorList>
    </citation>
    <scope>NUCLEOTIDE SEQUENCE [LARGE SCALE GENOMIC DNA]</scope>
    <source>
        <strain evidence="2">UTMC102</strain>
    </source>
</reference>
<evidence type="ECO:0000313" key="2">
    <source>
        <dbReference type="Proteomes" id="UP000189004"/>
    </source>
</evidence>
<dbReference type="EMBL" id="MCOK01000001">
    <property type="protein sequence ID" value="OOC52884.1"/>
    <property type="molecule type" value="Genomic_DNA"/>
</dbReference>
<dbReference type="CDD" id="cd00267">
    <property type="entry name" value="ABC_ATPase"/>
    <property type="match status" value="1"/>
</dbReference>
<dbReference type="AlphaFoldDB" id="A0A1V3BW77"/>